<dbReference type="AlphaFoldDB" id="A0AAW0AQ24"/>
<name>A0AAW0AQ24_9AGAR</name>
<keyword evidence="2" id="KW-1185">Reference proteome</keyword>
<accession>A0AAW0AQ24</accession>
<sequence>MLDNLLPDELISEILSPALKIPDELFSDTKNISPFATYGESTSAYLLVCKSWLRVATPLLYNVVVLRSKAQAKALATALSANSQLGHFIKKLRVEGGFGPPMQNILRCSPNVTDLFLTLDIYSSDNTGGLCRGLSLVNPSRFILHQDSRHKPLDNKAVSQLLATLSKCVVKWTNLVVFHCPFVEHSPPFQQALLPAVTTKPLHTLSIPSIPALSWAYHTFKACPLKTILIKDPLTFWDRSDIPEHDPILMSLLKFTKHPTQFDPRALRDGVTTDLPLIAPSLNPFFVPMANAPKPVQDKIWSHILSLAMPPRKLRFLLVSKTFHRLALPHYYTHIVIRRSEDLPQLASILMRQPTLCSHIRGLTLSWYGWSEFRPDNSLESPPEGQLSRTESIFAILSRTINLSHFGNTRRATDISVTFSDLDREPLISWEAFETLARCSGSTLHHFSSPVFTRQHATATTFENLKALRILVWSCVTAISNVENVSDAALPNLEELRILYSDPSFLSVLSKMKLSSLKRAVLGDRYHANVETFLQTHGPKLSVICISHGTFSVIGVKLFDLCPNMALLTLWSRFEIFAPSFKNLHPSRKVPSLLKIAFDGEYNLGKVKDSEWDIFFANFKPQYLAGLRELQFKCLKWPTTERDIAKCSWVRWAEIMLAHGVHLIDSSGTKWRPRLKVK</sequence>
<comment type="caution">
    <text evidence="1">The sequence shown here is derived from an EMBL/GenBank/DDBJ whole genome shotgun (WGS) entry which is preliminary data.</text>
</comment>
<dbReference type="EMBL" id="JAWWNJ010000057">
    <property type="protein sequence ID" value="KAK7014212.1"/>
    <property type="molecule type" value="Genomic_DNA"/>
</dbReference>
<evidence type="ECO:0000313" key="2">
    <source>
        <dbReference type="Proteomes" id="UP001362999"/>
    </source>
</evidence>
<evidence type="ECO:0000313" key="1">
    <source>
        <dbReference type="EMBL" id="KAK7014212.1"/>
    </source>
</evidence>
<protein>
    <submittedName>
        <fullName evidence="1">F-box domain-containing protein</fullName>
    </submittedName>
</protein>
<reference evidence="1 2" key="1">
    <citation type="journal article" date="2024" name="J Genomics">
        <title>Draft genome sequencing and assembly of Favolaschia claudopus CIRM-BRFM 2984 isolated from oak limbs.</title>
        <authorList>
            <person name="Navarro D."/>
            <person name="Drula E."/>
            <person name="Chaduli D."/>
            <person name="Cazenave R."/>
            <person name="Ahrendt S."/>
            <person name="Wang J."/>
            <person name="Lipzen A."/>
            <person name="Daum C."/>
            <person name="Barry K."/>
            <person name="Grigoriev I.V."/>
            <person name="Favel A."/>
            <person name="Rosso M.N."/>
            <person name="Martin F."/>
        </authorList>
    </citation>
    <scope>NUCLEOTIDE SEQUENCE [LARGE SCALE GENOMIC DNA]</scope>
    <source>
        <strain evidence="1 2">CIRM-BRFM 2984</strain>
    </source>
</reference>
<dbReference type="Proteomes" id="UP001362999">
    <property type="component" value="Unassembled WGS sequence"/>
</dbReference>
<gene>
    <name evidence="1" type="ORF">R3P38DRAFT_3001771</name>
</gene>
<proteinExistence type="predicted"/>
<organism evidence="1 2">
    <name type="scientific">Favolaschia claudopus</name>
    <dbReference type="NCBI Taxonomy" id="2862362"/>
    <lineage>
        <taxon>Eukaryota</taxon>
        <taxon>Fungi</taxon>
        <taxon>Dikarya</taxon>
        <taxon>Basidiomycota</taxon>
        <taxon>Agaricomycotina</taxon>
        <taxon>Agaricomycetes</taxon>
        <taxon>Agaricomycetidae</taxon>
        <taxon>Agaricales</taxon>
        <taxon>Marasmiineae</taxon>
        <taxon>Mycenaceae</taxon>
        <taxon>Favolaschia</taxon>
    </lineage>
</organism>